<keyword evidence="1" id="KW-0812">Transmembrane</keyword>
<protein>
    <submittedName>
        <fullName evidence="3">Uncharacterized protein</fullName>
    </submittedName>
</protein>
<evidence type="ECO:0000256" key="1">
    <source>
        <dbReference type="SAM" id="Phobius"/>
    </source>
</evidence>
<feature type="signal peptide" evidence="2">
    <location>
        <begin position="1"/>
        <end position="16"/>
    </location>
</feature>
<organism evidence="3 4">
    <name type="scientific">Tritrichomonas musculus</name>
    <dbReference type="NCBI Taxonomy" id="1915356"/>
    <lineage>
        <taxon>Eukaryota</taxon>
        <taxon>Metamonada</taxon>
        <taxon>Parabasalia</taxon>
        <taxon>Tritrichomonadida</taxon>
        <taxon>Tritrichomonadidae</taxon>
        <taxon>Tritrichomonas</taxon>
    </lineage>
</organism>
<gene>
    <name evidence="3" type="ORF">M9Y10_045221</name>
</gene>
<evidence type="ECO:0000313" key="3">
    <source>
        <dbReference type="EMBL" id="KAK8882579.1"/>
    </source>
</evidence>
<keyword evidence="2" id="KW-0732">Signal</keyword>
<keyword evidence="1" id="KW-0472">Membrane</keyword>
<evidence type="ECO:0000256" key="2">
    <source>
        <dbReference type="SAM" id="SignalP"/>
    </source>
</evidence>
<dbReference type="EMBL" id="JAPFFF010000009">
    <property type="protein sequence ID" value="KAK8882579.1"/>
    <property type="molecule type" value="Genomic_DNA"/>
</dbReference>
<accession>A0ABR2JV06</accession>
<proteinExistence type="predicted"/>
<feature type="transmembrane region" description="Helical" evidence="1">
    <location>
        <begin position="1012"/>
        <end position="1034"/>
    </location>
</feature>
<keyword evidence="4" id="KW-1185">Reference proteome</keyword>
<reference evidence="3 4" key="1">
    <citation type="submission" date="2024-04" db="EMBL/GenBank/DDBJ databases">
        <title>Tritrichomonas musculus Genome.</title>
        <authorList>
            <person name="Alves-Ferreira E."/>
            <person name="Grigg M."/>
            <person name="Lorenzi H."/>
            <person name="Galac M."/>
        </authorList>
    </citation>
    <scope>NUCLEOTIDE SEQUENCE [LARGE SCALE GENOMIC DNA]</scope>
    <source>
        <strain evidence="3 4">EAF2021</strain>
    </source>
</reference>
<name>A0ABR2JV06_9EUKA</name>
<sequence length="1055" mass="119709">MFFVLILHCFCSNADPQNLTEICINPLKGDCHGIFAVNKSTDFERYCAFSTNLTIYLQNDIFTVAFLNMIYLPFLVNCKIIGMTTNSTFDIVIDTQRSPKLNFTLENVNVELRSQFHSINFKSLSLNNAAISYSKGKICAEHMQSDIFSLSNSQRFCANVYDINASYHPPEPRTLLLYHFSDESNSNELDINLFGLNEDYSIELETYYLILTFPDDNPTTFEIYSERTNFLLNDTSSSNSITLLTNLRTDEINKWECGLYQLNIFHTGQLIMNLLASNLFFGKLTTNILNLTSVFGCTCKVLNFESSVPSNLLSVYIDSDIDLILYNDLNSNANFTGNGRIKITSDFSIEHFTKLYTKTLNFSNYASFKIDVTRDQKEAFIFVENEIDYLNDIIIYPVFDDTKFSIPDDIDSLLGKTLFTFCAPNADIDHFDVRALQYSDGNQAPPGFTAEAMSFSLQQNQNYISLVFAKDPRSFSTSACIYSSDPTLCENISDSTFNATKGETPFEDEITSYYINIKIAEDLPSQYSLNFSKLSGKHEISISAFPKEQINSQDFDEINPSLTDVNIFDSRPDTKETSLIFDRIAVKLNSNATNYNRIYLANGSRITNNVNLSTISSLEFDFRYSREYYNEFYECNNIKMHNADINEIIFYESTYTFVKGFNRVSFLNSYTFTLIFESASTSPYQIVSHILSTEIKPLIFHSHLPVPLFINFTDLTGQTPTNLIAVQLQLDSSSPICISSPTYNIPVEITSIKDSSTFEKMKRIVVHSESNIVDRGFYPSSLTIREDNVSFIAFDNSLKRPIPSQFSEIDIYSDTFLLSDTYLNGKHVFGNRSFTVSDVKVNDRARATLIYGEISKSITVCEGSTLNLFHMKMPILNGLSITYHVTLGQTPPLINLIENQTSLEMPSRTPFSILKDYTKFSPQSITVEHKFPHRRLTDTDNDTVDYCILKLKTTDSCESLLSTVIFDPPEIGSADGVYSFYAKCYPQCLGVQRQFHKSSDKPNPNKLDLKTIIIISVLSGVTLILIIVIVVLVAKRKQNPNDYMKSLLMTLPSDM</sequence>
<evidence type="ECO:0000313" key="4">
    <source>
        <dbReference type="Proteomes" id="UP001470230"/>
    </source>
</evidence>
<keyword evidence="1" id="KW-1133">Transmembrane helix</keyword>
<feature type="chain" id="PRO_5046814539" evidence="2">
    <location>
        <begin position="17"/>
        <end position="1055"/>
    </location>
</feature>
<comment type="caution">
    <text evidence="3">The sequence shown here is derived from an EMBL/GenBank/DDBJ whole genome shotgun (WGS) entry which is preliminary data.</text>
</comment>
<dbReference type="Proteomes" id="UP001470230">
    <property type="component" value="Unassembled WGS sequence"/>
</dbReference>